<dbReference type="InterPro" id="IPR001753">
    <property type="entry name" value="Enoyl-CoA_hydra/iso"/>
</dbReference>
<reference evidence="2 3" key="1">
    <citation type="submission" date="2021-04" db="EMBL/GenBank/DDBJ databases">
        <title>Complete genome sequence of Stygiolobus sp. KN-1.</title>
        <authorList>
            <person name="Nakamura K."/>
            <person name="Sakai H."/>
            <person name="Kurosawa N."/>
        </authorList>
    </citation>
    <scope>NUCLEOTIDE SEQUENCE [LARGE SCALE GENOMIC DNA]</scope>
    <source>
        <strain evidence="2 3">KN-1</strain>
    </source>
</reference>
<evidence type="ECO:0000313" key="2">
    <source>
        <dbReference type="EMBL" id="BCU68971.1"/>
    </source>
</evidence>
<accession>A0A8D5ZHS5</accession>
<dbReference type="KEGG" id="csty:KN1_02680"/>
<protein>
    <submittedName>
        <fullName evidence="2">Enoyl-CoA hydratase</fullName>
    </submittedName>
</protein>
<keyword evidence="3" id="KW-1185">Reference proteome</keyword>
<evidence type="ECO:0000256" key="1">
    <source>
        <dbReference type="ARBA" id="ARBA00005254"/>
    </source>
</evidence>
<dbReference type="InterPro" id="IPR051683">
    <property type="entry name" value="Enoyl-CoA_Hydratase/Isomerase"/>
</dbReference>
<dbReference type="AlphaFoldDB" id="A0A8D5ZHS5"/>
<gene>
    <name evidence="2" type="ORF">KN1_02680</name>
</gene>
<dbReference type="Proteomes" id="UP000825123">
    <property type="component" value="Chromosome"/>
</dbReference>
<dbReference type="CDD" id="cd06558">
    <property type="entry name" value="crotonase-like"/>
    <property type="match status" value="1"/>
</dbReference>
<evidence type="ECO:0000313" key="3">
    <source>
        <dbReference type="Proteomes" id="UP000825123"/>
    </source>
</evidence>
<dbReference type="Gene3D" id="3.90.226.10">
    <property type="entry name" value="2-enoyl-CoA Hydratase, Chain A, domain 1"/>
    <property type="match status" value="1"/>
</dbReference>
<comment type="similarity">
    <text evidence="1">Belongs to the enoyl-CoA hydratase/isomerase family.</text>
</comment>
<dbReference type="PANTHER" id="PTHR42964">
    <property type="entry name" value="ENOYL-COA HYDRATASE"/>
    <property type="match status" value="1"/>
</dbReference>
<proteinExistence type="inferred from homology"/>
<dbReference type="InterPro" id="IPR029045">
    <property type="entry name" value="ClpP/crotonase-like_dom_sf"/>
</dbReference>
<dbReference type="SUPFAM" id="SSF52096">
    <property type="entry name" value="ClpP/crotonase"/>
    <property type="match status" value="1"/>
</dbReference>
<dbReference type="EMBL" id="AP024597">
    <property type="protein sequence ID" value="BCU68971.1"/>
    <property type="molecule type" value="Genomic_DNA"/>
</dbReference>
<name>A0A8D5ZHS5_9CREN</name>
<organism evidence="2 3">
    <name type="scientific">Stygiolobus caldivivus</name>
    <dbReference type="NCBI Taxonomy" id="2824673"/>
    <lineage>
        <taxon>Archaea</taxon>
        <taxon>Thermoproteota</taxon>
        <taxon>Thermoprotei</taxon>
        <taxon>Sulfolobales</taxon>
        <taxon>Sulfolobaceae</taxon>
        <taxon>Stygiolobus</taxon>
    </lineage>
</organism>
<dbReference type="PANTHER" id="PTHR42964:SF1">
    <property type="entry name" value="POLYKETIDE BIOSYNTHESIS ENOYL-COA HYDRATASE PKSH-RELATED"/>
    <property type="match status" value="1"/>
</dbReference>
<sequence length="264" mass="29649">MKYLFSSLTVISRMNTLLVEKLKDYAKITFNTGGKYNVINKEFMYEMIDTLRKIDSDKNTRFIILTGANKNFGAGADIKELKAANENREYASSFFSTMFEMYRTFLHLTKPVISLVEGVAYGASLEILLVTDVVIASPYARFAAPGAKLGVFPPVLVTVGKEVIGLNNVIRMALLGEELSAEEAKQIGLVHYVTENLETEAEKVISKIKMMAPSSVMNMRKIIFWKYEEELEHAFKTLSEQVLTRDATNGILAFLTKTKAPWVT</sequence>
<dbReference type="Pfam" id="PF00378">
    <property type="entry name" value="ECH_1"/>
    <property type="match status" value="1"/>
</dbReference>